<feature type="region of interest" description="Disordered" evidence="5">
    <location>
        <begin position="760"/>
        <end position="779"/>
    </location>
</feature>
<dbReference type="PANTHER" id="PTHR47718:SF17">
    <property type="entry name" value="PROTEIN FAR1-RELATED SEQUENCE 5-LIKE"/>
    <property type="match status" value="1"/>
</dbReference>
<gene>
    <name evidence="7" type="ORF">SSX86_003297</name>
</gene>
<evidence type="ECO:0000256" key="1">
    <source>
        <dbReference type="ARBA" id="ARBA00022723"/>
    </source>
</evidence>
<accession>A0AAP0DPX0</accession>
<reference evidence="7 8" key="1">
    <citation type="submission" date="2024-04" db="EMBL/GenBank/DDBJ databases">
        <title>The reference genome of an endangered Asteraceae, Deinandra increscens subsp. villosa, native to the Central Coast of California.</title>
        <authorList>
            <person name="Guilliams M."/>
            <person name="Hasenstab-Lehman K."/>
            <person name="Meyer R."/>
            <person name="Mcevoy S."/>
        </authorList>
    </citation>
    <scope>NUCLEOTIDE SEQUENCE [LARGE SCALE GENOMIC DNA]</scope>
    <source>
        <tissue evidence="7">Leaf</tissue>
    </source>
</reference>
<evidence type="ECO:0000313" key="7">
    <source>
        <dbReference type="EMBL" id="KAK9074978.1"/>
    </source>
</evidence>
<dbReference type="Pfam" id="PF03101">
    <property type="entry name" value="FAR1"/>
    <property type="match status" value="1"/>
</dbReference>
<dbReference type="InterPro" id="IPR006564">
    <property type="entry name" value="Znf_PMZ"/>
</dbReference>
<keyword evidence="2 4" id="KW-0863">Zinc-finger</keyword>
<comment type="caution">
    <text evidence="7">The sequence shown here is derived from an EMBL/GenBank/DDBJ whole genome shotgun (WGS) entry which is preliminary data.</text>
</comment>
<protein>
    <recommendedName>
        <fullName evidence="6">SWIM-type domain-containing protein</fullName>
    </recommendedName>
</protein>
<name>A0AAP0DPX0_9ASTR</name>
<dbReference type="InterPro" id="IPR007527">
    <property type="entry name" value="Znf_SWIM"/>
</dbReference>
<dbReference type="EMBL" id="JBCNJP010000007">
    <property type="protein sequence ID" value="KAK9074978.1"/>
    <property type="molecule type" value="Genomic_DNA"/>
</dbReference>
<keyword evidence="1" id="KW-0479">Metal-binding</keyword>
<evidence type="ECO:0000256" key="4">
    <source>
        <dbReference type="PROSITE-ProRule" id="PRU00325"/>
    </source>
</evidence>
<dbReference type="GO" id="GO:0008270">
    <property type="term" value="F:zinc ion binding"/>
    <property type="evidence" value="ECO:0007669"/>
    <property type="project" value="UniProtKB-KW"/>
</dbReference>
<evidence type="ECO:0000256" key="2">
    <source>
        <dbReference type="ARBA" id="ARBA00022771"/>
    </source>
</evidence>
<evidence type="ECO:0000256" key="3">
    <source>
        <dbReference type="ARBA" id="ARBA00022833"/>
    </source>
</evidence>
<keyword evidence="8" id="KW-1185">Reference proteome</keyword>
<keyword evidence="3" id="KW-0862">Zinc</keyword>
<dbReference type="PANTHER" id="PTHR47718">
    <property type="entry name" value="OS01G0519700 PROTEIN"/>
    <property type="match status" value="1"/>
</dbReference>
<dbReference type="InterPro" id="IPR018289">
    <property type="entry name" value="MULE_transposase_dom"/>
</dbReference>
<sequence>MNSMIDEDNELPVYTPAGVERFSPNSGKRYYTPVVEQSLKPVEGTIFKHTDDAYSLYTKYARAAGFSVRKSTQIVTHGVLTIKYFVCSKEGFRNVVLGHALDNDGKRKVVRKKPSKRTGCLAGIRLRLLKDNTFELYEFVEEHNHGLVHQDDIHLLTAYRGLSYTQKKFIRGLSNINLGPVKAFNIMKELYGGYDKVGATKSDVKNYKNEVNLAIGDNDAAMFVSRLLSKKEFLPNFFCEYDTKSDGTLKCVFWADEDHKRNFFSFGDVVGFDATYRTNGVGMIFVPFTAIDNHNRNVTIAGALIDSETTETYKWLLTRFKLAFSYEPMVVVTDQDPAVMKVVDEVFTNSRHRLCMWHVMQKVTAKVGSNLCNRTDFKKKLGDIVWADNITPETFEAEWKKIMTEFELTDHEWLLRIFELRHIWIPSYYMDENMSGIMRTTSRSESENHYFGKFCNPKCTLVEFLSHFDTAMECQRYEHRKNDHETRYTSHEMLTDYILEEQAAQIYTQLIFVKDVQVEIDASIRKCMSDGSEMVNDFRIFRIKDYEQPCYSFFQVKFRKDDVTASCSCLRFEQYGLLCRHIFNVLRFSDVLEFPKQYILRRWTREAVPNGNNLPMVGVNGVAESDIQVDTVVREIMFSAEYVVNKLVTDMEKLCSFRDHMKEYMSTVDSTQKIVPEPTRKDRFAIYAGYDKTTTATVRRPVGIRFKGCGSGKRMKSQREKAIIQSGKRDRRCTGCHSTGHDIRNCDVVILKRKHAANAGTNAGTSEENYQHSIDVQEI</sequence>
<dbReference type="SMART" id="SM00575">
    <property type="entry name" value="ZnF_PMZ"/>
    <property type="match status" value="1"/>
</dbReference>
<dbReference type="PROSITE" id="PS50966">
    <property type="entry name" value="ZF_SWIM"/>
    <property type="match status" value="1"/>
</dbReference>
<feature type="domain" description="SWIM-type" evidence="6">
    <location>
        <begin position="554"/>
        <end position="590"/>
    </location>
</feature>
<evidence type="ECO:0000259" key="6">
    <source>
        <dbReference type="PROSITE" id="PS50966"/>
    </source>
</evidence>
<organism evidence="7 8">
    <name type="scientific">Deinandra increscens subsp. villosa</name>
    <dbReference type="NCBI Taxonomy" id="3103831"/>
    <lineage>
        <taxon>Eukaryota</taxon>
        <taxon>Viridiplantae</taxon>
        <taxon>Streptophyta</taxon>
        <taxon>Embryophyta</taxon>
        <taxon>Tracheophyta</taxon>
        <taxon>Spermatophyta</taxon>
        <taxon>Magnoliopsida</taxon>
        <taxon>eudicotyledons</taxon>
        <taxon>Gunneridae</taxon>
        <taxon>Pentapetalae</taxon>
        <taxon>asterids</taxon>
        <taxon>campanulids</taxon>
        <taxon>Asterales</taxon>
        <taxon>Asteraceae</taxon>
        <taxon>Asteroideae</taxon>
        <taxon>Heliantheae alliance</taxon>
        <taxon>Madieae</taxon>
        <taxon>Madiinae</taxon>
        <taxon>Deinandra</taxon>
    </lineage>
</organism>
<dbReference type="AlphaFoldDB" id="A0AAP0DPX0"/>
<dbReference type="Pfam" id="PF04434">
    <property type="entry name" value="SWIM"/>
    <property type="match status" value="1"/>
</dbReference>
<evidence type="ECO:0000256" key="5">
    <source>
        <dbReference type="SAM" id="MobiDB-lite"/>
    </source>
</evidence>
<dbReference type="Pfam" id="PF10551">
    <property type="entry name" value="MULE"/>
    <property type="match status" value="1"/>
</dbReference>
<dbReference type="InterPro" id="IPR004330">
    <property type="entry name" value="FAR1_DNA_bnd_dom"/>
</dbReference>
<dbReference type="Proteomes" id="UP001408789">
    <property type="component" value="Unassembled WGS sequence"/>
</dbReference>
<proteinExistence type="predicted"/>
<evidence type="ECO:0000313" key="8">
    <source>
        <dbReference type="Proteomes" id="UP001408789"/>
    </source>
</evidence>